<comment type="caution">
    <text evidence="3">The sequence shown here is derived from an EMBL/GenBank/DDBJ whole genome shotgun (WGS) entry which is preliminary data.</text>
</comment>
<dbReference type="Pfam" id="PF07994">
    <property type="entry name" value="NAD_binding_5"/>
    <property type="match status" value="1"/>
</dbReference>
<comment type="similarity">
    <text evidence="1">Belongs to the myo-inositol 1-phosphate synthase family.</text>
</comment>
<dbReference type="InterPro" id="IPR002587">
    <property type="entry name" value="Myo-inos-1-P_Synthase"/>
</dbReference>
<evidence type="ECO:0000259" key="2">
    <source>
        <dbReference type="Pfam" id="PF01658"/>
    </source>
</evidence>
<dbReference type="SUPFAM" id="SSF55347">
    <property type="entry name" value="Glyceraldehyde-3-phosphate dehydrogenase-like, C-terminal domain"/>
    <property type="match status" value="1"/>
</dbReference>
<dbReference type="PIRSF" id="PIRSF015578">
    <property type="entry name" value="Myoinos-ppht_syn"/>
    <property type="match status" value="1"/>
</dbReference>
<evidence type="ECO:0000313" key="3">
    <source>
        <dbReference type="EMBL" id="MDA0161053.1"/>
    </source>
</evidence>
<dbReference type="GO" id="GO:0008654">
    <property type="term" value="P:phospholipid biosynthetic process"/>
    <property type="evidence" value="ECO:0007669"/>
    <property type="project" value="InterPro"/>
</dbReference>
<dbReference type="RefSeq" id="WP_270040212.1">
    <property type="nucleotide sequence ID" value="NZ_JAPDOD010000008.1"/>
</dbReference>
<dbReference type="Gene3D" id="3.40.50.720">
    <property type="entry name" value="NAD(P)-binding Rossmann-like Domain"/>
    <property type="match status" value="1"/>
</dbReference>
<protein>
    <submittedName>
        <fullName evidence="3">Inositol-3-phosphate synthase</fullName>
    </submittedName>
</protein>
<reference evidence="3" key="1">
    <citation type="submission" date="2022-10" db="EMBL/GenBank/DDBJ databases">
        <title>The WGS of Solirubrobacter ginsenosidimutans DSM 21036.</title>
        <authorList>
            <person name="Jiang Z."/>
        </authorList>
    </citation>
    <scope>NUCLEOTIDE SEQUENCE</scope>
    <source>
        <strain evidence="3">DSM 21036</strain>
    </source>
</reference>
<dbReference type="Proteomes" id="UP001149140">
    <property type="component" value="Unassembled WGS sequence"/>
</dbReference>
<name>A0A9X3S4X2_9ACTN</name>
<dbReference type="InterPro" id="IPR036291">
    <property type="entry name" value="NAD(P)-bd_dom_sf"/>
</dbReference>
<dbReference type="GO" id="GO:0004512">
    <property type="term" value="F:inositol-3-phosphate synthase activity"/>
    <property type="evidence" value="ECO:0007669"/>
    <property type="project" value="InterPro"/>
</dbReference>
<gene>
    <name evidence="3" type="ORF">OM076_12310</name>
</gene>
<dbReference type="PANTHER" id="PTHR11510">
    <property type="entry name" value="MYO-INOSITOL-1 PHOSPHATE SYNTHASE"/>
    <property type="match status" value="1"/>
</dbReference>
<evidence type="ECO:0000313" key="4">
    <source>
        <dbReference type="Proteomes" id="UP001149140"/>
    </source>
</evidence>
<dbReference type="Pfam" id="PF01658">
    <property type="entry name" value="Inos-1-P_synth"/>
    <property type="match status" value="1"/>
</dbReference>
<dbReference type="AlphaFoldDB" id="A0A9X3S4X2"/>
<dbReference type="GO" id="GO:0006021">
    <property type="term" value="P:inositol biosynthetic process"/>
    <property type="evidence" value="ECO:0007669"/>
    <property type="project" value="InterPro"/>
</dbReference>
<evidence type="ECO:0000256" key="1">
    <source>
        <dbReference type="ARBA" id="ARBA00010813"/>
    </source>
</evidence>
<proteinExistence type="inferred from homology"/>
<organism evidence="3 4">
    <name type="scientific">Solirubrobacter ginsenosidimutans</name>
    <dbReference type="NCBI Taxonomy" id="490573"/>
    <lineage>
        <taxon>Bacteria</taxon>
        <taxon>Bacillati</taxon>
        <taxon>Actinomycetota</taxon>
        <taxon>Thermoleophilia</taxon>
        <taxon>Solirubrobacterales</taxon>
        <taxon>Solirubrobacteraceae</taxon>
        <taxon>Solirubrobacter</taxon>
    </lineage>
</organism>
<keyword evidence="4" id="KW-1185">Reference proteome</keyword>
<sequence length="387" mass="40960">MNEDRRVGVWLVGGRGSVATTAMTGAAAVAAGLAEPTGLVTMRPPFTDAGLVGLGDLIFGGHDVVETPLAIRAARLVDDGVLPVGLPGALAGALEAAESEQRPGITGREARIEPQASLARMVSDLNAFRTRHDLGRVVVLNVSSTEAPVEPHPAHENPAALMDALDQNLAVLPPSALYALAAIETGCAYVDFTPSVGARLPAIEALAEAHEVPLAGSDGKTGETFMKSALAPAFAARALKVRSWSGMNLLGGGDGAALADPARAQSKLDSKGRLLEEILGYPVEAPIYIQDVRDMGEWKTAWDHVVFEGFLGIRMKLQFTWEGCDSALAAPLILDLIRLAALALERGESGVLTNLAFFFKDPAGTREHQLHRQYEMLERWVLQKVAA</sequence>
<feature type="domain" description="Myo-inositol-1-phosphate synthase GAPDH-like" evidence="2">
    <location>
        <begin position="222"/>
        <end position="326"/>
    </location>
</feature>
<dbReference type="Gene3D" id="3.30.360.10">
    <property type="entry name" value="Dihydrodipicolinate Reductase, domain 2"/>
    <property type="match status" value="1"/>
</dbReference>
<accession>A0A9X3S4X2</accession>
<dbReference type="InterPro" id="IPR013021">
    <property type="entry name" value="Myo-inos-1-P_Synthase_GAPDH"/>
</dbReference>
<dbReference type="EMBL" id="JAPDOD010000008">
    <property type="protein sequence ID" value="MDA0161053.1"/>
    <property type="molecule type" value="Genomic_DNA"/>
</dbReference>
<dbReference type="SUPFAM" id="SSF51735">
    <property type="entry name" value="NAD(P)-binding Rossmann-fold domains"/>
    <property type="match status" value="1"/>
</dbReference>